<reference evidence="7" key="1">
    <citation type="submission" date="2019-08" db="EMBL/GenBank/DDBJ databases">
        <authorList>
            <person name="Kucharzyk K."/>
            <person name="Murdoch R.W."/>
            <person name="Higgins S."/>
            <person name="Loffler F."/>
        </authorList>
    </citation>
    <scope>NUCLEOTIDE SEQUENCE</scope>
</reference>
<dbReference type="EMBL" id="VSSQ01104314">
    <property type="protein sequence ID" value="MPN44862.1"/>
    <property type="molecule type" value="Genomic_DNA"/>
</dbReference>
<accession>A0A645I290</accession>
<comment type="caution">
    <text evidence="7">The sequence shown here is derived from an EMBL/GenBank/DDBJ whole genome shotgun (WGS) entry which is preliminary data.</text>
</comment>
<dbReference type="GO" id="GO:0015171">
    <property type="term" value="F:amino acid transmembrane transporter activity"/>
    <property type="evidence" value="ECO:0007669"/>
    <property type="project" value="TreeGrafter"/>
</dbReference>
<dbReference type="InterPro" id="IPR001123">
    <property type="entry name" value="LeuE-type"/>
</dbReference>
<protein>
    <submittedName>
        <fullName evidence="7">Cysteine/O-acetylserine efflux protein</fullName>
    </submittedName>
</protein>
<sequence length="122" mass="13738">MTVIGAAYIMWLAWKTYKSKPHSIDENTKSTNTFMAGLLLQFVNIKLILYAITTVSTFIVPYYQSPLVLISFCALLTFIGFLANCSWALFGAAFQKFLAKNDRVVNAVMALLLVYCAIKLFF</sequence>
<evidence type="ECO:0000256" key="3">
    <source>
        <dbReference type="ARBA" id="ARBA00022692"/>
    </source>
</evidence>
<dbReference type="AlphaFoldDB" id="A0A645I290"/>
<keyword evidence="2" id="KW-1003">Cell membrane</keyword>
<name>A0A645I290_9ZZZZ</name>
<evidence type="ECO:0000256" key="2">
    <source>
        <dbReference type="ARBA" id="ARBA00022475"/>
    </source>
</evidence>
<evidence type="ECO:0000256" key="6">
    <source>
        <dbReference type="SAM" id="Phobius"/>
    </source>
</evidence>
<evidence type="ECO:0000256" key="4">
    <source>
        <dbReference type="ARBA" id="ARBA00022989"/>
    </source>
</evidence>
<feature type="transmembrane region" description="Helical" evidence="6">
    <location>
        <begin position="104"/>
        <end position="121"/>
    </location>
</feature>
<dbReference type="PANTHER" id="PTHR30086">
    <property type="entry name" value="ARGININE EXPORTER PROTEIN ARGO"/>
    <property type="match status" value="1"/>
</dbReference>
<keyword evidence="5 6" id="KW-0472">Membrane</keyword>
<evidence type="ECO:0000256" key="1">
    <source>
        <dbReference type="ARBA" id="ARBA00004651"/>
    </source>
</evidence>
<keyword evidence="4 6" id="KW-1133">Transmembrane helix</keyword>
<dbReference type="GO" id="GO:0005886">
    <property type="term" value="C:plasma membrane"/>
    <property type="evidence" value="ECO:0007669"/>
    <property type="project" value="UniProtKB-SubCell"/>
</dbReference>
<feature type="transmembrane region" description="Helical" evidence="6">
    <location>
        <begin position="38"/>
        <end position="63"/>
    </location>
</feature>
<feature type="transmembrane region" description="Helical" evidence="6">
    <location>
        <begin position="69"/>
        <end position="92"/>
    </location>
</feature>
<gene>
    <name evidence="7" type="primary">eamB_14</name>
    <name evidence="7" type="ORF">SDC9_192429</name>
</gene>
<evidence type="ECO:0000313" key="7">
    <source>
        <dbReference type="EMBL" id="MPN44862.1"/>
    </source>
</evidence>
<evidence type="ECO:0000256" key="5">
    <source>
        <dbReference type="ARBA" id="ARBA00023136"/>
    </source>
</evidence>
<dbReference type="Pfam" id="PF01810">
    <property type="entry name" value="LysE"/>
    <property type="match status" value="1"/>
</dbReference>
<proteinExistence type="predicted"/>
<dbReference type="GO" id="GO:0033228">
    <property type="term" value="P:cysteine export across plasma membrane"/>
    <property type="evidence" value="ECO:0007669"/>
    <property type="project" value="TreeGrafter"/>
</dbReference>
<keyword evidence="3 6" id="KW-0812">Transmembrane</keyword>
<organism evidence="7">
    <name type="scientific">bioreactor metagenome</name>
    <dbReference type="NCBI Taxonomy" id="1076179"/>
    <lineage>
        <taxon>unclassified sequences</taxon>
        <taxon>metagenomes</taxon>
        <taxon>ecological metagenomes</taxon>
    </lineage>
</organism>
<dbReference type="PANTHER" id="PTHR30086:SF20">
    <property type="entry name" value="ARGININE EXPORTER PROTEIN ARGO-RELATED"/>
    <property type="match status" value="1"/>
</dbReference>
<comment type="subcellular location">
    <subcellularLocation>
        <location evidence="1">Cell membrane</location>
        <topology evidence="1">Multi-pass membrane protein</topology>
    </subcellularLocation>
</comment>